<dbReference type="InterPro" id="IPR013320">
    <property type="entry name" value="ConA-like_dom_sf"/>
</dbReference>
<name>A0A1I3SHU7_9PLAN</name>
<evidence type="ECO:0000313" key="5">
    <source>
        <dbReference type="Proteomes" id="UP000199518"/>
    </source>
</evidence>
<dbReference type="Proteomes" id="UP000199518">
    <property type="component" value="Unassembled WGS sequence"/>
</dbReference>
<organism evidence="4 5">
    <name type="scientific">Planctomicrobium piriforme</name>
    <dbReference type="NCBI Taxonomy" id="1576369"/>
    <lineage>
        <taxon>Bacteria</taxon>
        <taxon>Pseudomonadati</taxon>
        <taxon>Planctomycetota</taxon>
        <taxon>Planctomycetia</taxon>
        <taxon>Planctomycetales</taxon>
        <taxon>Planctomycetaceae</taxon>
        <taxon>Planctomicrobium</taxon>
    </lineage>
</organism>
<proteinExistence type="predicted"/>
<dbReference type="SUPFAM" id="SSF49899">
    <property type="entry name" value="Concanavalin A-like lectins/glucanases"/>
    <property type="match status" value="1"/>
</dbReference>
<feature type="domain" description="3-keto-alpha-glucoside-1,2-lyase/3-keto-2-hydroxy-glucal hydratase" evidence="3">
    <location>
        <begin position="50"/>
        <end position="206"/>
    </location>
</feature>
<keyword evidence="5" id="KW-1185">Reference proteome</keyword>
<gene>
    <name evidence="4" type="ORF">SAMN05421753_12410</name>
</gene>
<dbReference type="Gene3D" id="2.60.120.560">
    <property type="entry name" value="Exo-inulinase, domain 1"/>
    <property type="match status" value="1"/>
</dbReference>
<dbReference type="AlphaFoldDB" id="A0A1I3SHU7"/>
<protein>
    <recommendedName>
        <fullName evidence="3">3-keto-alpha-glucoside-1,2-lyase/3-keto-2-hydroxy-glucal hydratase domain-containing protein</fullName>
    </recommendedName>
</protein>
<feature type="chain" id="PRO_5011727694" description="3-keto-alpha-glucoside-1,2-lyase/3-keto-2-hydroxy-glucal hydratase domain-containing protein" evidence="2">
    <location>
        <begin position="22"/>
        <end position="227"/>
    </location>
</feature>
<dbReference type="InterPro" id="IPR010496">
    <property type="entry name" value="AL/BT2_dom"/>
</dbReference>
<dbReference type="OrthoDB" id="256709at2"/>
<dbReference type="STRING" id="1576369.SAMN05421753_12410"/>
<feature type="signal peptide" evidence="2">
    <location>
        <begin position="1"/>
        <end position="21"/>
    </location>
</feature>
<evidence type="ECO:0000256" key="2">
    <source>
        <dbReference type="SAM" id="SignalP"/>
    </source>
</evidence>
<feature type="region of interest" description="Disordered" evidence="1">
    <location>
        <begin position="125"/>
        <end position="145"/>
    </location>
</feature>
<evidence type="ECO:0000259" key="3">
    <source>
        <dbReference type="Pfam" id="PF06439"/>
    </source>
</evidence>
<reference evidence="5" key="1">
    <citation type="submission" date="2016-10" db="EMBL/GenBank/DDBJ databases">
        <authorList>
            <person name="Varghese N."/>
            <person name="Submissions S."/>
        </authorList>
    </citation>
    <scope>NUCLEOTIDE SEQUENCE [LARGE SCALE GENOMIC DNA]</scope>
    <source>
        <strain evidence="5">DSM 26348</strain>
    </source>
</reference>
<keyword evidence="2" id="KW-0732">Signal</keyword>
<evidence type="ECO:0000313" key="4">
    <source>
        <dbReference type="EMBL" id="SFJ57319.1"/>
    </source>
</evidence>
<dbReference type="Pfam" id="PF06439">
    <property type="entry name" value="3keto-disac_hyd"/>
    <property type="match status" value="1"/>
</dbReference>
<sequence length="227" mass="24589">MCKILLSLSICLWSMTISVLAAEPSADLDTVMCERGKVILSDDFAKPLGKAWQPSKGKWDVVDGMLVGAESADDMHGAVLRTPVKERNFIMQYSFKLDGAKSTTLSINDPKGHNSRVVISKGGFSVRKDDSDGSGPDKPVTLQDVKSPIKPGEWHTIVVEFNGPEMLARLDGKEIAYGSDKAIGVEKNNIGLTVTGESVAFKDVRIWEAKPKADWAKNKANVLSAAK</sequence>
<accession>A0A1I3SHU7</accession>
<dbReference type="EMBL" id="FOQD01000024">
    <property type="protein sequence ID" value="SFJ57319.1"/>
    <property type="molecule type" value="Genomic_DNA"/>
</dbReference>
<dbReference type="GO" id="GO:0016787">
    <property type="term" value="F:hydrolase activity"/>
    <property type="evidence" value="ECO:0007669"/>
    <property type="project" value="InterPro"/>
</dbReference>
<evidence type="ECO:0000256" key="1">
    <source>
        <dbReference type="SAM" id="MobiDB-lite"/>
    </source>
</evidence>
<dbReference type="RefSeq" id="WP_092056635.1">
    <property type="nucleotide sequence ID" value="NZ_FOQD01000024.1"/>
</dbReference>